<evidence type="ECO:0000256" key="7">
    <source>
        <dbReference type="ARBA" id="ARBA00022490"/>
    </source>
</evidence>
<evidence type="ECO:0000256" key="5">
    <source>
        <dbReference type="ARBA" id="ARBA00011738"/>
    </source>
</evidence>
<dbReference type="UniPathway" id="UPA00241">
    <property type="reaction ID" value="UER00352"/>
</dbReference>
<dbReference type="RefSeq" id="WP_008338304.1">
    <property type="nucleotide sequence ID" value="NZ_AFRZ01000001.1"/>
</dbReference>
<protein>
    <recommendedName>
        <fullName evidence="15 16">Type III pantothenate kinase</fullName>
        <ecNumber evidence="6 16">2.7.1.33</ecNumber>
    </recommendedName>
    <alternativeName>
        <fullName evidence="16">PanK-III</fullName>
    </alternativeName>
    <alternativeName>
        <fullName evidence="16">Pantothenic acid kinase</fullName>
    </alternativeName>
</protein>
<keyword evidence="9 16" id="KW-0547">Nucleotide-binding</keyword>
<feature type="binding site" evidence="16">
    <location>
        <begin position="5"/>
        <end position="12"/>
    </location>
    <ligand>
        <name>ATP</name>
        <dbReference type="ChEBI" id="CHEBI:30616"/>
    </ligand>
</feature>
<organism evidence="17 18">
    <name type="scientific">Sulfurimonas gotlandica (strain DSM 19862 / JCM 16533 / GD1)</name>
    <dbReference type="NCBI Taxonomy" id="929558"/>
    <lineage>
        <taxon>Bacteria</taxon>
        <taxon>Pseudomonadati</taxon>
        <taxon>Campylobacterota</taxon>
        <taxon>Epsilonproteobacteria</taxon>
        <taxon>Campylobacterales</taxon>
        <taxon>Sulfurimonadaceae</taxon>
        <taxon>Sulfurimonas</taxon>
    </lineage>
</organism>
<dbReference type="OrthoDB" id="5347692at2"/>
<evidence type="ECO:0000256" key="3">
    <source>
        <dbReference type="ARBA" id="ARBA00004496"/>
    </source>
</evidence>
<comment type="pathway">
    <text evidence="4 16">Cofactor biosynthesis; coenzyme A biosynthesis; CoA from (R)-pantothenate: step 1/5.</text>
</comment>
<dbReference type="CDD" id="cd24015">
    <property type="entry name" value="ASKHA_NBD_PanK-III"/>
    <property type="match status" value="1"/>
</dbReference>
<feature type="binding site" evidence="16">
    <location>
        <position position="144"/>
    </location>
    <ligand>
        <name>substrate</name>
    </ligand>
</feature>
<feature type="binding site" evidence="16">
    <location>
        <begin position="72"/>
        <end position="75"/>
    </location>
    <ligand>
        <name>substrate</name>
    </ligand>
</feature>
<name>B6BLG8_SULGG</name>
<dbReference type="STRING" id="929558.SMGD1_0096"/>
<feature type="binding site" evidence="16">
    <location>
        <position position="89"/>
    </location>
    <ligand>
        <name>K(+)</name>
        <dbReference type="ChEBI" id="CHEBI:29103"/>
    </ligand>
</feature>
<comment type="subcellular location">
    <subcellularLocation>
        <location evidence="3 16">Cytoplasm</location>
    </subcellularLocation>
</comment>
<evidence type="ECO:0000256" key="8">
    <source>
        <dbReference type="ARBA" id="ARBA00022679"/>
    </source>
</evidence>
<evidence type="ECO:0000256" key="2">
    <source>
        <dbReference type="ARBA" id="ARBA00001958"/>
    </source>
</evidence>
<accession>H1FS77</accession>
<evidence type="ECO:0000256" key="13">
    <source>
        <dbReference type="ARBA" id="ARBA00022993"/>
    </source>
</evidence>
<evidence type="ECO:0000256" key="9">
    <source>
        <dbReference type="ARBA" id="ARBA00022741"/>
    </source>
</evidence>
<dbReference type="eggNOG" id="COG1521">
    <property type="taxonomic scope" value="Bacteria"/>
</dbReference>
<dbReference type="PATRIC" id="fig|929558.5.peg.95"/>
<keyword evidence="13 16" id="KW-0173">Coenzyme A biosynthesis</keyword>
<comment type="catalytic activity">
    <reaction evidence="1 16">
        <text>(R)-pantothenate + ATP = (R)-4'-phosphopantothenate + ADP + H(+)</text>
        <dbReference type="Rhea" id="RHEA:16373"/>
        <dbReference type="ChEBI" id="CHEBI:10986"/>
        <dbReference type="ChEBI" id="CHEBI:15378"/>
        <dbReference type="ChEBI" id="CHEBI:29032"/>
        <dbReference type="ChEBI" id="CHEBI:30616"/>
        <dbReference type="ChEBI" id="CHEBI:456216"/>
        <dbReference type="EC" id="2.7.1.33"/>
    </reaction>
</comment>
<gene>
    <name evidence="16 17" type="primary">coaX</name>
    <name evidence="17" type="ORF">SMGD1_0096</name>
</gene>
<keyword evidence="11 16" id="KW-0067">ATP-binding</keyword>
<comment type="cofactor">
    <cofactor evidence="16">
        <name>NH4(+)</name>
        <dbReference type="ChEBI" id="CHEBI:28938"/>
    </cofactor>
    <cofactor evidence="16">
        <name>K(+)</name>
        <dbReference type="ChEBI" id="CHEBI:29103"/>
    </cofactor>
    <text evidence="16">A monovalent cation. Ammonium or potassium.</text>
</comment>
<dbReference type="NCBIfam" id="TIGR00671">
    <property type="entry name" value="baf"/>
    <property type="match status" value="1"/>
</dbReference>
<dbReference type="SUPFAM" id="SSF53067">
    <property type="entry name" value="Actin-like ATPase domain"/>
    <property type="match status" value="2"/>
</dbReference>
<dbReference type="EC" id="2.7.1.33" evidence="6 16"/>
<dbReference type="InterPro" id="IPR043129">
    <property type="entry name" value="ATPase_NBD"/>
</dbReference>
<accession>B6BLG8</accession>
<evidence type="ECO:0000256" key="12">
    <source>
        <dbReference type="ARBA" id="ARBA00022958"/>
    </source>
</evidence>
<sequence>MLLCDIGNTSYHFLQDNIDFKKDTNNFDPSSIKEEVHYICVNPKLKNILKDLDNWIDLSTKLDMSKYYETMGVDRMVASEAIENGIIIDAGSAVTVDVVKDGIFEGGFIYPGLNAMSQTYKNISSALDYPFNFDLDLNVLPKNSTDAISYGYLKTLYSEVTSHKMNIILTGGDAKKFAKIFPDAVIDEALIFKGMKKILSSKLI</sequence>
<evidence type="ECO:0000256" key="14">
    <source>
        <dbReference type="ARBA" id="ARBA00038036"/>
    </source>
</evidence>
<dbReference type="HAMAP" id="MF_01274">
    <property type="entry name" value="Pantothen_kinase_3"/>
    <property type="match status" value="1"/>
</dbReference>
<reference evidence="17 18" key="1">
    <citation type="journal article" date="2012" name="Proc. Natl. Acad. Sci. U.S.A.">
        <title>Genome and physiology of a model Epsilonproteobacterium responsible for sulfide detoxification in marine oxygen depletion zones.</title>
        <authorList>
            <person name="Grote J."/>
            <person name="Schott T."/>
            <person name="Bruckner C.G."/>
            <person name="Glockner F.O."/>
            <person name="Jost G."/>
            <person name="Teeling H."/>
            <person name="Labrenz M."/>
            <person name="Jurgens K."/>
        </authorList>
    </citation>
    <scope>NUCLEOTIDE SEQUENCE [LARGE SCALE GENOMIC DNA]</scope>
    <source>
        <strain evidence="17 18">GD1</strain>
    </source>
</reference>
<dbReference type="GO" id="GO:0004594">
    <property type="term" value="F:pantothenate kinase activity"/>
    <property type="evidence" value="ECO:0007669"/>
    <property type="project" value="UniProtKB-UniRule"/>
</dbReference>
<evidence type="ECO:0000256" key="15">
    <source>
        <dbReference type="ARBA" id="ARBA00040883"/>
    </source>
</evidence>
<feature type="active site" description="Proton acceptor" evidence="16">
    <location>
        <position position="74"/>
    </location>
</feature>
<dbReference type="Pfam" id="PF03309">
    <property type="entry name" value="Pan_kinase"/>
    <property type="match status" value="1"/>
</dbReference>
<feature type="binding site" evidence="16">
    <location>
        <position position="68"/>
    </location>
    <ligand>
        <name>substrate</name>
    </ligand>
</feature>
<keyword evidence="16" id="KW-0479">Metal-binding</keyword>
<comment type="similarity">
    <text evidence="14 16">Belongs to the type III pantothenate kinase family.</text>
</comment>
<feature type="binding site" evidence="16">
    <location>
        <position position="92"/>
    </location>
    <ligand>
        <name>ATP</name>
        <dbReference type="ChEBI" id="CHEBI:30616"/>
    </ligand>
</feature>
<keyword evidence="7 16" id="KW-0963">Cytoplasm</keyword>
<evidence type="ECO:0000313" key="17">
    <source>
        <dbReference type="EMBL" id="EHP28623.1"/>
    </source>
</evidence>
<keyword evidence="12 16" id="KW-0630">Potassium</keyword>
<comment type="subunit">
    <text evidence="5 16">Homodimer.</text>
</comment>
<comment type="function">
    <text evidence="16">Catalyzes the phosphorylation of pantothenate (Pan), the first step in CoA biosynthesis.</text>
</comment>
<keyword evidence="10 16" id="KW-0418">Kinase</keyword>
<keyword evidence="18" id="KW-1185">Reference proteome</keyword>
<evidence type="ECO:0000256" key="10">
    <source>
        <dbReference type="ARBA" id="ARBA00022777"/>
    </source>
</evidence>
<comment type="cofactor">
    <cofactor evidence="2">
        <name>K(+)</name>
        <dbReference type="ChEBI" id="CHEBI:29103"/>
    </cofactor>
</comment>
<evidence type="ECO:0000256" key="11">
    <source>
        <dbReference type="ARBA" id="ARBA00022840"/>
    </source>
</evidence>
<evidence type="ECO:0000313" key="18">
    <source>
        <dbReference type="Proteomes" id="UP000006431"/>
    </source>
</evidence>
<proteinExistence type="inferred from homology"/>
<evidence type="ECO:0000256" key="6">
    <source>
        <dbReference type="ARBA" id="ARBA00012102"/>
    </source>
</evidence>
<dbReference type="PANTHER" id="PTHR34265:SF1">
    <property type="entry name" value="TYPE III PANTOTHENATE KINASE"/>
    <property type="match status" value="1"/>
</dbReference>
<dbReference type="PANTHER" id="PTHR34265">
    <property type="entry name" value="TYPE III PANTOTHENATE KINASE"/>
    <property type="match status" value="1"/>
</dbReference>
<evidence type="ECO:0000256" key="4">
    <source>
        <dbReference type="ARBA" id="ARBA00005225"/>
    </source>
</evidence>
<dbReference type="GO" id="GO:0015937">
    <property type="term" value="P:coenzyme A biosynthetic process"/>
    <property type="evidence" value="ECO:0007669"/>
    <property type="project" value="UniProtKB-UniRule"/>
</dbReference>
<dbReference type="GO" id="GO:0046872">
    <property type="term" value="F:metal ion binding"/>
    <property type="evidence" value="ECO:0007669"/>
    <property type="project" value="UniProtKB-KW"/>
</dbReference>
<dbReference type="HOGENOM" id="CLU_1213471_0_0_7"/>
<dbReference type="AlphaFoldDB" id="B6BLG8"/>
<comment type="caution">
    <text evidence="17">The sequence shown here is derived from an EMBL/GenBank/DDBJ whole genome shotgun (WGS) entry which is preliminary data.</text>
</comment>
<dbReference type="GO" id="GO:0005524">
    <property type="term" value="F:ATP binding"/>
    <property type="evidence" value="ECO:0007669"/>
    <property type="project" value="UniProtKB-UniRule"/>
</dbReference>
<evidence type="ECO:0000256" key="1">
    <source>
        <dbReference type="ARBA" id="ARBA00001206"/>
    </source>
</evidence>
<dbReference type="NCBIfam" id="NF009872">
    <property type="entry name" value="PRK13333.1"/>
    <property type="match status" value="1"/>
</dbReference>
<dbReference type="Gene3D" id="3.30.420.40">
    <property type="match status" value="2"/>
</dbReference>
<dbReference type="GO" id="GO:0005737">
    <property type="term" value="C:cytoplasm"/>
    <property type="evidence" value="ECO:0007669"/>
    <property type="project" value="UniProtKB-SubCell"/>
</dbReference>
<evidence type="ECO:0000256" key="16">
    <source>
        <dbReference type="HAMAP-Rule" id="MF_01274"/>
    </source>
</evidence>
<dbReference type="Proteomes" id="UP000006431">
    <property type="component" value="Unassembled WGS sequence"/>
</dbReference>
<dbReference type="EMBL" id="AFRZ01000001">
    <property type="protein sequence ID" value="EHP28623.1"/>
    <property type="molecule type" value="Genomic_DNA"/>
</dbReference>
<dbReference type="InterPro" id="IPR004619">
    <property type="entry name" value="Type_III_PanK"/>
</dbReference>
<keyword evidence="8 16" id="KW-0808">Transferase</keyword>